<gene>
    <name evidence="5" type="ORF">J437_LFUL002599</name>
</gene>
<evidence type="ECO:0000256" key="2">
    <source>
        <dbReference type="PIRSR" id="PIRSR000137-2"/>
    </source>
</evidence>
<dbReference type="InterPro" id="IPR000172">
    <property type="entry name" value="GMC_OxRdtase_N"/>
</dbReference>
<keyword evidence="2" id="KW-0274">FAD</keyword>
<dbReference type="InterPro" id="IPR012132">
    <property type="entry name" value="GMC_OxRdtase"/>
</dbReference>
<keyword evidence="2" id="KW-0285">Flavoprotein</keyword>
<evidence type="ECO:0000259" key="4">
    <source>
        <dbReference type="PROSITE" id="PS00624"/>
    </source>
</evidence>
<evidence type="ECO:0000256" key="1">
    <source>
        <dbReference type="ARBA" id="ARBA00010790"/>
    </source>
</evidence>
<feature type="binding site" evidence="2">
    <location>
        <position position="142"/>
    </location>
    <ligand>
        <name>FAD</name>
        <dbReference type="ChEBI" id="CHEBI:57692"/>
    </ligand>
</feature>
<dbReference type="EMBL" id="KZ308138">
    <property type="protein sequence ID" value="KAG8222606.1"/>
    <property type="molecule type" value="Genomic_DNA"/>
</dbReference>
<dbReference type="SUPFAM" id="SSF51905">
    <property type="entry name" value="FAD/NAD(P)-binding domain"/>
    <property type="match status" value="1"/>
</dbReference>
<reference evidence="5" key="2">
    <citation type="submission" date="2017-10" db="EMBL/GenBank/DDBJ databases">
        <title>Ladona fulva Genome sequencing and assembly.</title>
        <authorList>
            <person name="Murali S."/>
            <person name="Richards S."/>
            <person name="Bandaranaike D."/>
            <person name="Bellair M."/>
            <person name="Blankenburg K."/>
            <person name="Chao H."/>
            <person name="Dinh H."/>
            <person name="Doddapaneni H."/>
            <person name="Dugan-Rocha S."/>
            <person name="Elkadiri S."/>
            <person name="Gnanaolivu R."/>
            <person name="Hernandez B."/>
            <person name="Skinner E."/>
            <person name="Javaid M."/>
            <person name="Lee S."/>
            <person name="Li M."/>
            <person name="Ming W."/>
            <person name="Munidasa M."/>
            <person name="Muniz J."/>
            <person name="Nguyen L."/>
            <person name="Hughes D."/>
            <person name="Osuji N."/>
            <person name="Pu L.-L."/>
            <person name="Puazo M."/>
            <person name="Qu C."/>
            <person name="Quiroz J."/>
            <person name="Raj R."/>
            <person name="Weissenberger G."/>
            <person name="Xin Y."/>
            <person name="Zou X."/>
            <person name="Han Y."/>
            <person name="Worley K."/>
            <person name="Muzny D."/>
            <person name="Gibbs R."/>
        </authorList>
    </citation>
    <scope>NUCLEOTIDE SEQUENCE</scope>
    <source>
        <strain evidence="5">Sampled in the wild</strain>
    </source>
</reference>
<dbReference type="PANTHER" id="PTHR11552">
    <property type="entry name" value="GLUCOSE-METHANOL-CHOLINE GMC OXIDOREDUCTASE"/>
    <property type="match status" value="1"/>
</dbReference>
<comment type="caution">
    <text evidence="5">The sequence shown here is derived from an EMBL/GenBank/DDBJ whole genome shotgun (WGS) entry which is preliminary data.</text>
</comment>
<feature type="domain" description="Glucose-methanol-choline oxidoreductase N-terminal" evidence="4">
    <location>
        <begin position="314"/>
        <end position="328"/>
    </location>
</feature>
<dbReference type="Gene3D" id="3.50.50.60">
    <property type="entry name" value="FAD/NAD(P)-binding domain"/>
    <property type="match status" value="1"/>
</dbReference>
<comment type="cofactor">
    <cofactor evidence="2">
        <name>FAD</name>
        <dbReference type="ChEBI" id="CHEBI:57692"/>
    </cofactor>
</comment>
<dbReference type="Pfam" id="PF00732">
    <property type="entry name" value="GMC_oxred_N"/>
    <property type="match status" value="1"/>
</dbReference>
<dbReference type="OrthoDB" id="269227at2759"/>
<keyword evidence="3" id="KW-0812">Transmembrane</keyword>
<dbReference type="GO" id="GO:0050660">
    <property type="term" value="F:flavin adenine dinucleotide binding"/>
    <property type="evidence" value="ECO:0007669"/>
    <property type="project" value="InterPro"/>
</dbReference>
<dbReference type="InterPro" id="IPR036188">
    <property type="entry name" value="FAD/NAD-bd_sf"/>
</dbReference>
<comment type="similarity">
    <text evidence="1">Belongs to the GMC oxidoreductase family.</text>
</comment>
<dbReference type="Proteomes" id="UP000792457">
    <property type="component" value="Unassembled WGS sequence"/>
</dbReference>
<evidence type="ECO:0000256" key="3">
    <source>
        <dbReference type="SAM" id="Phobius"/>
    </source>
</evidence>
<proteinExistence type="inferred from homology"/>
<dbReference type="Gene3D" id="3.30.560.10">
    <property type="entry name" value="Glucose Oxidase, domain 3"/>
    <property type="match status" value="1"/>
</dbReference>
<protein>
    <recommendedName>
        <fullName evidence="4">Glucose-methanol-choline oxidoreductase N-terminal domain-containing protein</fullName>
    </recommendedName>
</protein>
<dbReference type="PANTHER" id="PTHR11552:SF186">
    <property type="entry name" value="GLUCOSE-METHANOL-CHOLINE OXIDOREDUCTASE N-TERMINAL DOMAIN-CONTAINING PROTEIN"/>
    <property type="match status" value="1"/>
</dbReference>
<dbReference type="InterPro" id="IPR007867">
    <property type="entry name" value="GMC_OxRtase_C"/>
</dbReference>
<feature type="transmembrane region" description="Helical" evidence="3">
    <location>
        <begin position="12"/>
        <end position="32"/>
    </location>
</feature>
<sequence>MGLLYPLTRFPTVSVLRIAVTYGMGSLFIILLKIGIEKHRPDIVDSDHRPQDIGTDFLDKYDFIIVGSGSAGSVLAYRLSEIADWKILLLEAGGPATELSEVPLLFASLQLSDLDWKFKSEPTGTSCLAMNGGQCNWPRGKVLGGCSVLNALMYVRGNRRDYDRWEELGNVGWGYDDMLYYFKKSEGNRISELKGSKYHSSGGPLTVEYFRHRTPIAKAFMEASEELGLRNVDVNGKWQTGYTYTPGTLRDGLRCSTVKAFLRPALKRPNLHISMYSHVTQLVMAGKKVVGVKFKKGDEYYTVKARKEVILSAGSVQTPQIMMLSGIGPAKHLEKHGIHIKADLPVGKNLQDHVAHGGTAYLIDKNEGFILPKELNLKTVKNFLFNHNGALYGNPISEVMAFVKTQYANKSVDWPDVQLFLSSTADNTDGGIFGKRDQGLTDSYYAAMYEPILYQPTYAIIILLLRPKSRGVIKLKSKNPFDPPLIHPNYFSDPRDIKVLREGSKIAYAYSKTKAMSRLNARINPTHIPGCRHLEFLSDGYWECAIRHYTMTIYHPVGTAKMGPDNDKDAVVDARLRVRGGIKGLRVVDGSIMPYIVNGNTNAPIIAIAEKAADLIKEDWQQDYK</sequence>
<evidence type="ECO:0000313" key="6">
    <source>
        <dbReference type="Proteomes" id="UP000792457"/>
    </source>
</evidence>
<feature type="binding site" evidence="2">
    <location>
        <position position="279"/>
    </location>
    <ligand>
        <name>FAD</name>
        <dbReference type="ChEBI" id="CHEBI:57692"/>
    </ligand>
</feature>
<dbReference type="PIRSF" id="PIRSF000137">
    <property type="entry name" value="Alcohol_oxidase"/>
    <property type="match status" value="1"/>
</dbReference>
<keyword evidence="3" id="KW-0472">Membrane</keyword>
<evidence type="ECO:0000313" key="5">
    <source>
        <dbReference type="EMBL" id="KAG8222606.1"/>
    </source>
</evidence>
<feature type="binding site" evidence="2">
    <location>
        <position position="590"/>
    </location>
    <ligand>
        <name>FAD</name>
        <dbReference type="ChEBI" id="CHEBI:57692"/>
    </ligand>
</feature>
<dbReference type="AlphaFoldDB" id="A0A8K0NUP6"/>
<dbReference type="Pfam" id="PF05199">
    <property type="entry name" value="GMC_oxred_C"/>
    <property type="match status" value="1"/>
</dbReference>
<organism evidence="5 6">
    <name type="scientific">Ladona fulva</name>
    <name type="common">Scarce chaser dragonfly</name>
    <name type="synonym">Libellula fulva</name>
    <dbReference type="NCBI Taxonomy" id="123851"/>
    <lineage>
        <taxon>Eukaryota</taxon>
        <taxon>Metazoa</taxon>
        <taxon>Ecdysozoa</taxon>
        <taxon>Arthropoda</taxon>
        <taxon>Hexapoda</taxon>
        <taxon>Insecta</taxon>
        <taxon>Pterygota</taxon>
        <taxon>Palaeoptera</taxon>
        <taxon>Odonata</taxon>
        <taxon>Epiprocta</taxon>
        <taxon>Anisoptera</taxon>
        <taxon>Libelluloidea</taxon>
        <taxon>Libellulidae</taxon>
        <taxon>Ladona</taxon>
    </lineage>
</organism>
<keyword evidence="6" id="KW-1185">Reference proteome</keyword>
<dbReference type="PROSITE" id="PS00624">
    <property type="entry name" value="GMC_OXRED_2"/>
    <property type="match status" value="1"/>
</dbReference>
<name>A0A8K0NUP6_LADFU</name>
<reference evidence="5" key="1">
    <citation type="submission" date="2013-04" db="EMBL/GenBank/DDBJ databases">
        <authorList>
            <person name="Qu J."/>
            <person name="Murali S.C."/>
            <person name="Bandaranaike D."/>
            <person name="Bellair M."/>
            <person name="Blankenburg K."/>
            <person name="Chao H."/>
            <person name="Dinh H."/>
            <person name="Doddapaneni H."/>
            <person name="Downs B."/>
            <person name="Dugan-Rocha S."/>
            <person name="Elkadiri S."/>
            <person name="Gnanaolivu R.D."/>
            <person name="Hernandez B."/>
            <person name="Javaid M."/>
            <person name="Jayaseelan J.C."/>
            <person name="Lee S."/>
            <person name="Li M."/>
            <person name="Ming W."/>
            <person name="Munidasa M."/>
            <person name="Muniz J."/>
            <person name="Nguyen L."/>
            <person name="Ongeri F."/>
            <person name="Osuji N."/>
            <person name="Pu L.-L."/>
            <person name="Puazo M."/>
            <person name="Qu C."/>
            <person name="Quiroz J."/>
            <person name="Raj R."/>
            <person name="Weissenberger G."/>
            <person name="Xin Y."/>
            <person name="Zou X."/>
            <person name="Han Y."/>
            <person name="Richards S."/>
            <person name="Worley K."/>
            <person name="Muzny D."/>
            <person name="Gibbs R."/>
        </authorList>
    </citation>
    <scope>NUCLEOTIDE SEQUENCE</scope>
    <source>
        <strain evidence="5">Sampled in the wild</strain>
    </source>
</reference>
<accession>A0A8K0NUP6</accession>
<keyword evidence="3" id="KW-1133">Transmembrane helix</keyword>
<dbReference type="SUPFAM" id="SSF54373">
    <property type="entry name" value="FAD-linked reductases, C-terminal domain"/>
    <property type="match status" value="1"/>
</dbReference>
<dbReference type="GO" id="GO:0016614">
    <property type="term" value="F:oxidoreductase activity, acting on CH-OH group of donors"/>
    <property type="evidence" value="ECO:0007669"/>
    <property type="project" value="InterPro"/>
</dbReference>